<dbReference type="Proteomes" id="UP000029998">
    <property type="component" value="Unassembled WGS sequence"/>
</dbReference>
<keyword evidence="1" id="KW-0732">Signal</keyword>
<comment type="caution">
    <text evidence="2">The sequence shown here is derived from an EMBL/GenBank/DDBJ whole genome shotgun (WGS) entry which is preliminary data.</text>
</comment>
<reference evidence="2 3" key="1">
    <citation type="submission" date="2013-08" db="EMBL/GenBank/DDBJ databases">
        <title>Genome sequencing of Lysobacter.</title>
        <authorList>
            <person name="Zhang S."/>
            <person name="Wang G."/>
        </authorList>
    </citation>
    <scope>NUCLEOTIDE SEQUENCE [LARGE SCALE GENOMIC DNA]</scope>
    <source>
        <strain evidence="2 3">GH1-9</strain>
    </source>
</reference>
<evidence type="ECO:0000313" key="2">
    <source>
        <dbReference type="EMBL" id="KGM53658.1"/>
    </source>
</evidence>
<accession>A0A0A0EU43</accession>
<dbReference type="RefSeq" id="WP_036138830.1">
    <property type="nucleotide sequence ID" value="NZ_AVPU01000023.1"/>
</dbReference>
<protein>
    <submittedName>
        <fullName evidence="2">Uncharacterized protein</fullName>
    </submittedName>
</protein>
<gene>
    <name evidence="2" type="ORF">N800_07060</name>
</gene>
<proteinExistence type="predicted"/>
<feature type="signal peptide" evidence="1">
    <location>
        <begin position="1"/>
        <end position="23"/>
    </location>
</feature>
<dbReference type="EMBL" id="AVPU01000023">
    <property type="protein sequence ID" value="KGM53658.1"/>
    <property type="molecule type" value="Genomic_DNA"/>
</dbReference>
<organism evidence="2 3">
    <name type="scientific">Lysobacter daejeonensis GH1-9</name>
    <dbReference type="NCBI Taxonomy" id="1385517"/>
    <lineage>
        <taxon>Bacteria</taxon>
        <taxon>Pseudomonadati</taxon>
        <taxon>Pseudomonadota</taxon>
        <taxon>Gammaproteobacteria</taxon>
        <taxon>Lysobacterales</taxon>
        <taxon>Lysobacteraceae</taxon>
        <taxon>Aerolutibacter</taxon>
    </lineage>
</organism>
<feature type="chain" id="PRO_5001969248" evidence="1">
    <location>
        <begin position="24"/>
        <end position="337"/>
    </location>
</feature>
<dbReference type="STRING" id="1385517.N800_07060"/>
<sequence length="337" mass="37092">MRKGWGRLLVAAVALAFCVSAQSAEKRTFSKSSSVPDPDALSWPLPWQPGMVLTYDQRYESEESKGGASMRIKSSDVLELHMSARAGGGWIQRWIGRSPQVQTEGLPPPMKKMMAAAVESFRDLPIDIALGTEGHFDNVANLPDVQPRYRRALQGMFDSVLAEMKGKPGAGDAEVMFARMVDAMSAPAVLESQLGETPAAYNFVSGGGLVPDRRYDYDDEFANPLDGEMIASSNSLLLTRPADDAKAVDVRWTVRPDLDAITAVIARFVDRTLQGQAPEGKEREALVAKLKADAEFVTEVTYRVDPQTGIVQRMELVQRKRFGGKQDSERTTLVLRR</sequence>
<name>A0A0A0EU43_9GAMM</name>
<keyword evidence="3" id="KW-1185">Reference proteome</keyword>
<evidence type="ECO:0000313" key="3">
    <source>
        <dbReference type="Proteomes" id="UP000029998"/>
    </source>
</evidence>
<dbReference type="AlphaFoldDB" id="A0A0A0EU43"/>
<evidence type="ECO:0000256" key="1">
    <source>
        <dbReference type="SAM" id="SignalP"/>
    </source>
</evidence>